<dbReference type="Proteomes" id="UP000574769">
    <property type="component" value="Unassembled WGS sequence"/>
</dbReference>
<evidence type="ECO:0000313" key="2">
    <source>
        <dbReference type="EMBL" id="MBB4617634.1"/>
    </source>
</evidence>
<protein>
    <recommendedName>
        <fullName evidence="1">Polysaccharide pyruvyl transferase domain-containing protein</fullName>
    </recommendedName>
</protein>
<evidence type="ECO:0000259" key="1">
    <source>
        <dbReference type="Pfam" id="PF04230"/>
    </source>
</evidence>
<evidence type="ECO:0000313" key="3">
    <source>
        <dbReference type="Proteomes" id="UP000574769"/>
    </source>
</evidence>
<dbReference type="InterPro" id="IPR007345">
    <property type="entry name" value="Polysacch_pyruvyl_Trfase"/>
</dbReference>
<reference evidence="2 3" key="1">
    <citation type="submission" date="2020-08" db="EMBL/GenBank/DDBJ databases">
        <title>Genomic Encyclopedia of Type Strains, Phase IV (KMG-IV): sequencing the most valuable type-strain genomes for metagenomic binning, comparative biology and taxonomic classification.</title>
        <authorList>
            <person name="Goeker M."/>
        </authorList>
    </citation>
    <scope>NUCLEOTIDE SEQUENCE [LARGE SCALE GENOMIC DNA]</scope>
    <source>
        <strain evidence="2 3">DSM 15867</strain>
    </source>
</reference>
<feature type="domain" description="Polysaccharide pyruvyl transferase" evidence="1">
    <location>
        <begin position="15"/>
        <end position="287"/>
    </location>
</feature>
<keyword evidence="3" id="KW-1185">Reference proteome</keyword>
<comment type="caution">
    <text evidence="2">The sequence shown here is derived from an EMBL/GenBank/DDBJ whole genome shotgun (WGS) entry which is preliminary data.</text>
</comment>
<name>A0A7W7AIF2_9SPHN</name>
<gene>
    <name evidence="2" type="ORF">GGQ96_001762</name>
</gene>
<dbReference type="AlphaFoldDB" id="A0A7W7AIF2"/>
<accession>A0A7W7AIF2</accession>
<sequence length="352" mass="37726">MSGTVGVLTFHASINYGSYWQARCLVEGLAGRGRSVTLLDHESAAVRSAELRSAFQPDLPRRTPRRHFPALGRKVRAFAQAVADLPRSPAFPLDHPERAPDVDTVVIGSDEVWNFAHPWYSARPLFFGEGLRGRLVSYAASFGGHDASHGLDAGWAARLARFDALSVRDANSQAMVAAALGRTPPLVLDPCLQFPDVLPPAPPVSGDYLLLYGHGLPDWFARQVRAQADAMGLGIVTVGYPHPVADTDRSDAGPIAFATLMAGARAVATSFFHGAVFALHYGRPFVAATSPYRRLKLEGLTGSLDATHRLIDPQTPAAAARALLETPVEPVVRARIAEGRVRSAAFLDDALG</sequence>
<dbReference type="RefSeq" id="WP_184113667.1">
    <property type="nucleotide sequence ID" value="NZ_JACHNY010000003.1"/>
</dbReference>
<proteinExistence type="predicted"/>
<dbReference type="EMBL" id="JACHNY010000003">
    <property type="protein sequence ID" value="MBB4617634.1"/>
    <property type="molecule type" value="Genomic_DNA"/>
</dbReference>
<organism evidence="2 3">
    <name type="scientific">Sphingomonas abaci</name>
    <dbReference type="NCBI Taxonomy" id="237611"/>
    <lineage>
        <taxon>Bacteria</taxon>
        <taxon>Pseudomonadati</taxon>
        <taxon>Pseudomonadota</taxon>
        <taxon>Alphaproteobacteria</taxon>
        <taxon>Sphingomonadales</taxon>
        <taxon>Sphingomonadaceae</taxon>
        <taxon>Sphingomonas</taxon>
    </lineage>
</organism>
<dbReference type="Pfam" id="PF04230">
    <property type="entry name" value="PS_pyruv_trans"/>
    <property type="match status" value="1"/>
</dbReference>